<evidence type="ECO:0000256" key="1">
    <source>
        <dbReference type="SAM" id="Phobius"/>
    </source>
</evidence>
<feature type="transmembrane region" description="Helical" evidence="1">
    <location>
        <begin position="80"/>
        <end position="99"/>
    </location>
</feature>
<organism evidence="2 3">
    <name type="scientific">Candidatus Berkelbacteria bacterium Gr01-1014_85</name>
    <dbReference type="NCBI Taxonomy" id="2017150"/>
    <lineage>
        <taxon>Bacteria</taxon>
        <taxon>Candidatus Berkelbacteria</taxon>
    </lineage>
</organism>
<evidence type="ECO:0000313" key="3">
    <source>
        <dbReference type="Proteomes" id="UP000316253"/>
    </source>
</evidence>
<name>A0A554J9G9_9BACT</name>
<dbReference type="EMBL" id="VMFD01000071">
    <property type="protein sequence ID" value="TSC65004.1"/>
    <property type="molecule type" value="Genomic_DNA"/>
</dbReference>
<dbReference type="Proteomes" id="UP000316253">
    <property type="component" value="Unassembled WGS sequence"/>
</dbReference>
<feature type="non-terminal residue" evidence="2">
    <location>
        <position position="216"/>
    </location>
</feature>
<sequence>MPNKQDTKVSSQSQHRGEIEARAKANLAEVATETAAVMDQPKIMADGQTGGQTVAPRPRFWSVVAGLTKYTLRASLKNKVGLFFSFVFPLVFVAVFGLLGSDGNRIKIGLPTDSSIQSAMADNRVVEALTSLANQPDSPLELVKESQADLEKRLSQDKLAGIVLPVEPATTQIKLLTSNSSPQGKAQATSLVNGLLSQLNLATLTTGPLPFRVEAA</sequence>
<gene>
    <name evidence="2" type="ORF">CEO22_633</name>
</gene>
<evidence type="ECO:0000313" key="2">
    <source>
        <dbReference type="EMBL" id="TSC65004.1"/>
    </source>
</evidence>
<keyword evidence="1" id="KW-0812">Transmembrane</keyword>
<keyword evidence="1" id="KW-1133">Transmembrane helix</keyword>
<protein>
    <submittedName>
        <fullName evidence="2">Uncharacterized protein</fullName>
    </submittedName>
</protein>
<comment type="caution">
    <text evidence="2">The sequence shown here is derived from an EMBL/GenBank/DDBJ whole genome shotgun (WGS) entry which is preliminary data.</text>
</comment>
<accession>A0A554J9G9</accession>
<keyword evidence="1" id="KW-0472">Membrane</keyword>
<dbReference type="AlphaFoldDB" id="A0A554J9G9"/>
<reference evidence="2 3" key="1">
    <citation type="submission" date="2017-08" db="EMBL/GenBank/DDBJ databases">
        <title>Mechanisms for carbon and nitrogen cycling indicate functional differentiation within the Candidate Phyla Radiation.</title>
        <authorList>
            <person name="Danczak R.E."/>
            <person name="Johnston M.D."/>
            <person name="Kenah C."/>
            <person name="Slattery M."/>
            <person name="Wrighton K.C."/>
            <person name="Wilkins M.J."/>
        </authorList>
    </citation>
    <scope>NUCLEOTIDE SEQUENCE [LARGE SCALE GENOMIC DNA]</scope>
    <source>
        <strain evidence="2">Gr01-1014_85</strain>
    </source>
</reference>
<proteinExistence type="predicted"/>